<reference evidence="1 2" key="1">
    <citation type="submission" date="2020-06" db="EMBL/GenBank/DDBJ databases">
        <title>WGS assembly of Ceratodon purpureus strain R40.</title>
        <authorList>
            <person name="Carey S.B."/>
            <person name="Jenkins J."/>
            <person name="Shu S."/>
            <person name="Lovell J.T."/>
            <person name="Sreedasyam A."/>
            <person name="Maumus F."/>
            <person name="Tiley G.P."/>
            <person name="Fernandez-Pozo N."/>
            <person name="Barry K."/>
            <person name="Chen C."/>
            <person name="Wang M."/>
            <person name="Lipzen A."/>
            <person name="Daum C."/>
            <person name="Saski C.A."/>
            <person name="Payton A.C."/>
            <person name="Mcbreen J.C."/>
            <person name="Conrad R.E."/>
            <person name="Kollar L.M."/>
            <person name="Olsson S."/>
            <person name="Huttunen S."/>
            <person name="Landis J.B."/>
            <person name="Wickett N.J."/>
            <person name="Johnson M.G."/>
            <person name="Rensing S.A."/>
            <person name="Grimwood J."/>
            <person name="Schmutz J."/>
            <person name="Mcdaniel S.F."/>
        </authorList>
    </citation>
    <scope>NUCLEOTIDE SEQUENCE [LARGE SCALE GENOMIC DNA]</scope>
    <source>
        <strain evidence="1 2">R40</strain>
    </source>
</reference>
<dbReference type="SUPFAM" id="SSF48371">
    <property type="entry name" value="ARM repeat"/>
    <property type="match status" value="1"/>
</dbReference>
<dbReference type="InterPro" id="IPR011989">
    <property type="entry name" value="ARM-like"/>
</dbReference>
<dbReference type="FunFam" id="1.25.10.10:FF:000284">
    <property type="entry name" value="Serine/threonine-protein kinase TOR"/>
    <property type="match status" value="1"/>
</dbReference>
<comment type="caution">
    <text evidence="1">The sequence shown here is derived from an EMBL/GenBank/DDBJ whole genome shotgun (WGS) entry which is preliminary data.</text>
</comment>
<protein>
    <submittedName>
        <fullName evidence="1">Uncharacterized protein</fullName>
    </submittedName>
</protein>
<dbReference type="GO" id="GO:0031929">
    <property type="term" value="P:TOR signaling"/>
    <property type="evidence" value="ECO:0007669"/>
    <property type="project" value="TreeGrafter"/>
</dbReference>
<dbReference type="PANTHER" id="PTHR11139:SF9">
    <property type="entry name" value="SERINE_THREONINE-PROTEIN KINASE MTOR"/>
    <property type="match status" value="1"/>
</dbReference>
<accession>A0A8T0GCT0</accession>
<dbReference type="InterPro" id="IPR050517">
    <property type="entry name" value="DDR_Repair_Kinase"/>
</dbReference>
<sequence>MASQGEGNVGLHQLLSLHLGILSGVALQVRPHRLVLEGIRPRGSCVVSGVFWLLQEGSSQNLAKHVEEEARDLGGESFTRFMDSLYEKIHALAESGDVSDNLAAVRAIDELIDVQLGEIATKIAKFASCLRNVFEHKKDSEVLINASRALGHLAATGGALTADVVEYQVKKSLEWLQGERVENHRLAAVLILKEMAENAPTVFNVHVSDFIEAVWVALRDPKVQVRERAVKALRACLCVIEKRETRWRVQWYYRMFERTQDGLGVNASVDSIHGSLLAVGELLR</sequence>
<proteinExistence type="predicted"/>
<evidence type="ECO:0000313" key="2">
    <source>
        <dbReference type="Proteomes" id="UP000822688"/>
    </source>
</evidence>
<organism evidence="1 2">
    <name type="scientific">Ceratodon purpureus</name>
    <name type="common">Fire moss</name>
    <name type="synonym">Dicranum purpureum</name>
    <dbReference type="NCBI Taxonomy" id="3225"/>
    <lineage>
        <taxon>Eukaryota</taxon>
        <taxon>Viridiplantae</taxon>
        <taxon>Streptophyta</taxon>
        <taxon>Embryophyta</taxon>
        <taxon>Bryophyta</taxon>
        <taxon>Bryophytina</taxon>
        <taxon>Bryopsida</taxon>
        <taxon>Dicranidae</taxon>
        <taxon>Pseudoditrichales</taxon>
        <taxon>Ditrichaceae</taxon>
        <taxon>Ceratodon</taxon>
    </lineage>
</organism>
<dbReference type="GO" id="GO:0016242">
    <property type="term" value="P:negative regulation of macroautophagy"/>
    <property type="evidence" value="ECO:0007669"/>
    <property type="project" value="TreeGrafter"/>
</dbReference>
<dbReference type="Gene3D" id="1.25.10.10">
    <property type="entry name" value="Leucine-rich Repeat Variant"/>
    <property type="match status" value="1"/>
</dbReference>
<dbReference type="InterPro" id="IPR016024">
    <property type="entry name" value="ARM-type_fold"/>
</dbReference>
<evidence type="ECO:0000313" key="1">
    <source>
        <dbReference type="EMBL" id="KAG0555849.1"/>
    </source>
</evidence>
<name>A0A8T0GCT0_CERPU</name>
<dbReference type="AlphaFoldDB" id="A0A8T0GCT0"/>
<dbReference type="Proteomes" id="UP000822688">
    <property type="component" value="Chromosome 11"/>
</dbReference>
<dbReference type="GO" id="GO:0031931">
    <property type="term" value="C:TORC1 complex"/>
    <property type="evidence" value="ECO:0007669"/>
    <property type="project" value="TreeGrafter"/>
</dbReference>
<dbReference type="GO" id="GO:0031932">
    <property type="term" value="C:TORC2 complex"/>
    <property type="evidence" value="ECO:0007669"/>
    <property type="project" value="TreeGrafter"/>
</dbReference>
<dbReference type="GO" id="GO:0005634">
    <property type="term" value="C:nucleus"/>
    <property type="evidence" value="ECO:0007669"/>
    <property type="project" value="TreeGrafter"/>
</dbReference>
<gene>
    <name evidence="1" type="ORF">KC19_11G008300</name>
</gene>
<dbReference type="EMBL" id="CM026432">
    <property type="protein sequence ID" value="KAG0555849.1"/>
    <property type="molecule type" value="Genomic_DNA"/>
</dbReference>
<dbReference type="GO" id="GO:0004674">
    <property type="term" value="F:protein serine/threonine kinase activity"/>
    <property type="evidence" value="ECO:0007669"/>
    <property type="project" value="TreeGrafter"/>
</dbReference>
<keyword evidence="2" id="KW-1185">Reference proteome</keyword>
<dbReference type="PANTHER" id="PTHR11139">
    <property type="entry name" value="ATAXIA TELANGIECTASIA MUTATED ATM -RELATED"/>
    <property type="match status" value="1"/>
</dbReference>
<dbReference type="GO" id="GO:0005737">
    <property type="term" value="C:cytoplasm"/>
    <property type="evidence" value="ECO:0007669"/>
    <property type="project" value="TreeGrafter"/>
</dbReference>